<evidence type="ECO:0000256" key="7">
    <source>
        <dbReference type="ARBA" id="ARBA00022801"/>
    </source>
</evidence>
<evidence type="ECO:0000256" key="6">
    <source>
        <dbReference type="ARBA" id="ARBA00022490"/>
    </source>
</evidence>
<name>A0ABT8REU1_9BACT</name>
<evidence type="ECO:0000256" key="2">
    <source>
        <dbReference type="ARBA" id="ARBA00005199"/>
    </source>
</evidence>
<gene>
    <name evidence="16" type="primary">treZ</name>
    <name evidence="16" type="ORF">Q0590_29760</name>
</gene>
<comment type="catalytic activity">
    <reaction evidence="12 14">
        <text>hydrolysis of (1-&gt;4)-alpha-D-glucosidic linkage in 4-alpha-D-[(1-&gt;4)-alpha-D-glucanosyl]n trehalose to yield trehalose and (1-&gt;4)-alpha-D-glucan.</text>
        <dbReference type="EC" id="3.2.1.141"/>
    </reaction>
</comment>
<dbReference type="InterPro" id="IPR014756">
    <property type="entry name" value="Ig_E-set"/>
</dbReference>
<keyword evidence="8" id="KW-0119">Carbohydrate metabolism</keyword>
<reference evidence="16" key="1">
    <citation type="submission" date="2023-07" db="EMBL/GenBank/DDBJ databases">
        <title>The genome sequence of Rhodocytophaga aerolata KACC 12507.</title>
        <authorList>
            <person name="Zhang X."/>
        </authorList>
    </citation>
    <scope>NUCLEOTIDE SEQUENCE</scope>
    <source>
        <strain evidence="16">KACC 12507</strain>
    </source>
</reference>
<keyword evidence="17" id="KW-1185">Reference proteome</keyword>
<dbReference type="EMBL" id="JAUKPO010000031">
    <property type="protein sequence ID" value="MDO1450499.1"/>
    <property type="molecule type" value="Genomic_DNA"/>
</dbReference>
<evidence type="ECO:0000256" key="3">
    <source>
        <dbReference type="ARBA" id="ARBA00008061"/>
    </source>
</evidence>
<comment type="caution">
    <text evidence="16">The sequence shown here is derived from an EMBL/GenBank/DDBJ whole genome shotgun (WGS) entry which is preliminary data.</text>
</comment>
<comment type="subcellular location">
    <subcellularLocation>
        <location evidence="1">Cytoplasm</location>
    </subcellularLocation>
</comment>
<evidence type="ECO:0000256" key="8">
    <source>
        <dbReference type="ARBA" id="ARBA00023277"/>
    </source>
</evidence>
<feature type="domain" description="Glycosyl hydrolase family 13 catalytic" evidence="15">
    <location>
        <begin position="87"/>
        <end position="456"/>
    </location>
</feature>
<keyword evidence="6" id="KW-0963">Cytoplasm</keyword>
<dbReference type="Pfam" id="PF00128">
    <property type="entry name" value="Alpha-amylase"/>
    <property type="match status" value="1"/>
</dbReference>
<keyword evidence="7 14" id="KW-0378">Hydrolase</keyword>
<organism evidence="16 17">
    <name type="scientific">Rhodocytophaga aerolata</name>
    <dbReference type="NCBI Taxonomy" id="455078"/>
    <lineage>
        <taxon>Bacteria</taxon>
        <taxon>Pseudomonadati</taxon>
        <taxon>Bacteroidota</taxon>
        <taxon>Cytophagia</taxon>
        <taxon>Cytophagales</taxon>
        <taxon>Rhodocytophagaceae</taxon>
        <taxon>Rhodocytophaga</taxon>
    </lineage>
</organism>
<evidence type="ECO:0000256" key="5">
    <source>
        <dbReference type="ARBA" id="ARBA00015938"/>
    </source>
</evidence>
<dbReference type="SUPFAM" id="SSF51445">
    <property type="entry name" value="(Trans)glycosidases"/>
    <property type="match status" value="1"/>
</dbReference>
<evidence type="ECO:0000256" key="1">
    <source>
        <dbReference type="ARBA" id="ARBA00004496"/>
    </source>
</evidence>
<dbReference type="Pfam" id="PF02922">
    <property type="entry name" value="CBM_48"/>
    <property type="match status" value="1"/>
</dbReference>
<dbReference type="EC" id="3.2.1.141" evidence="4 13"/>
<evidence type="ECO:0000256" key="12">
    <source>
        <dbReference type="ARBA" id="ARBA00034013"/>
    </source>
</evidence>
<dbReference type="SUPFAM" id="SSF81296">
    <property type="entry name" value="E set domains"/>
    <property type="match status" value="1"/>
</dbReference>
<dbReference type="InterPro" id="IPR013783">
    <property type="entry name" value="Ig-like_fold"/>
</dbReference>
<dbReference type="InterPro" id="IPR006047">
    <property type="entry name" value="GH13_cat_dom"/>
</dbReference>
<sequence>MKAGTHYTGNGQCTFTVWAPKAEKATLHIIAPKKRAVKMKKGEEGYFLAELDDVSPGTKYFYQIDNDTNLPDPASHFQPDGVHGPSQVVDHTYKWQDADWKGVEWHDIILYELHIGTFTKEGTFEAAIAQLDDLAELGINTLEIMPVSQFPGNRNWGYDGVHPYAVQNTYGTPDDFKKFVDACHARGIAVILDVVYNHMGPEGNYFGKFGPYFNNKYSTPWGDAINFDADYADGVRDFFAENALFWLEKYHLDGLRLDAIHMVFDMSAIHFWEYVNEKVKKFSVQSGRRTYMIAESDMNSPKVIKSPEVGGYGFDLQWLDDFHHALYVLLDPKGQQYFADFGKREQLEKAIKDGFVHSGEFVEFRHRRYGRSSAGVSGDKFIAFIQNHDQIGNRMLGERLSILISFDALKLAAALVLLSPYIPMLFMGEEYGEDNPFLYFVSHSDKDLIKAVQEGRKEDFAKFQFEGEAPDPQSENTYTKSKLQWQKRKKGHYRVLLDWHKELIGLRRNYDALHNYNKDCIQVRITDGGILEIERWNEHSRVVCLYNISEKVATYKAHKELPQKLLDSTEGKWQEKESTAKKTAKALPDKIKADAVIDLPPWCTVLYKIV</sequence>
<evidence type="ECO:0000256" key="11">
    <source>
        <dbReference type="ARBA" id="ARBA00033284"/>
    </source>
</evidence>
<evidence type="ECO:0000256" key="13">
    <source>
        <dbReference type="NCBIfam" id="TIGR02402"/>
    </source>
</evidence>
<dbReference type="SMART" id="SM00642">
    <property type="entry name" value="Aamy"/>
    <property type="match status" value="1"/>
</dbReference>
<evidence type="ECO:0000259" key="15">
    <source>
        <dbReference type="SMART" id="SM00642"/>
    </source>
</evidence>
<dbReference type="Gene3D" id="3.20.20.80">
    <property type="entry name" value="Glycosidases"/>
    <property type="match status" value="1"/>
</dbReference>
<dbReference type="NCBIfam" id="TIGR02402">
    <property type="entry name" value="trehalose_TreZ"/>
    <property type="match status" value="1"/>
</dbReference>
<dbReference type="PANTHER" id="PTHR43651:SF11">
    <property type="entry name" value="MALTO-OLIGOSYLTREHALOSE TREHALOHYDROLASE"/>
    <property type="match status" value="1"/>
</dbReference>
<dbReference type="Proteomes" id="UP001168528">
    <property type="component" value="Unassembled WGS sequence"/>
</dbReference>
<dbReference type="CDD" id="cd02853">
    <property type="entry name" value="E_set_MTHase_like_N"/>
    <property type="match status" value="1"/>
</dbReference>
<dbReference type="InterPro" id="IPR012768">
    <property type="entry name" value="Trehalose_TreZ"/>
</dbReference>
<comment type="similarity">
    <text evidence="3 14">Belongs to the glycosyl hydrolase 13 family.</text>
</comment>
<dbReference type="InterPro" id="IPR044901">
    <property type="entry name" value="Trehalose_TreZ_E-set_sf"/>
</dbReference>
<dbReference type="Gene3D" id="2.60.40.10">
    <property type="entry name" value="Immunoglobulins"/>
    <property type="match status" value="1"/>
</dbReference>
<comment type="pathway">
    <text evidence="2 14">Glycan biosynthesis; trehalose biosynthesis.</text>
</comment>
<evidence type="ECO:0000256" key="10">
    <source>
        <dbReference type="ARBA" id="ARBA00032057"/>
    </source>
</evidence>
<proteinExistence type="inferred from homology"/>
<protein>
    <recommendedName>
        <fullName evidence="5 13">Malto-oligosyltrehalose trehalohydrolase</fullName>
        <shortName evidence="14">MTHase</shortName>
        <ecNumber evidence="4 13">3.2.1.141</ecNumber>
    </recommendedName>
    <alternativeName>
        <fullName evidence="11 14">4-alpha-D-((1-&gt;4)-alpha-D-glucano)trehalose trehalohydrolase</fullName>
    </alternativeName>
    <alternativeName>
        <fullName evidence="10 14">Maltooligosyl trehalose trehalohydrolase</fullName>
    </alternativeName>
</protein>
<evidence type="ECO:0000256" key="4">
    <source>
        <dbReference type="ARBA" id="ARBA00012268"/>
    </source>
</evidence>
<evidence type="ECO:0000313" key="17">
    <source>
        <dbReference type="Proteomes" id="UP001168528"/>
    </source>
</evidence>
<dbReference type="PANTHER" id="PTHR43651">
    <property type="entry name" value="1,4-ALPHA-GLUCAN-BRANCHING ENZYME"/>
    <property type="match status" value="1"/>
</dbReference>
<dbReference type="RefSeq" id="WP_302041299.1">
    <property type="nucleotide sequence ID" value="NZ_JAUKPO010000031.1"/>
</dbReference>
<evidence type="ECO:0000256" key="9">
    <source>
        <dbReference type="ARBA" id="ARBA00023295"/>
    </source>
</evidence>
<evidence type="ECO:0000256" key="14">
    <source>
        <dbReference type="PIRNR" id="PIRNR006337"/>
    </source>
</evidence>
<dbReference type="CDD" id="cd11325">
    <property type="entry name" value="AmyAc_GTHase"/>
    <property type="match status" value="1"/>
</dbReference>
<dbReference type="Gene3D" id="1.10.10.760">
    <property type="entry name" value="E-set domains of sugar-utilizing enzymes"/>
    <property type="match status" value="1"/>
</dbReference>
<dbReference type="InterPro" id="IPR017853">
    <property type="entry name" value="GH"/>
</dbReference>
<accession>A0ABT8REU1</accession>
<keyword evidence="9 14" id="KW-0326">Glycosidase</keyword>
<dbReference type="InterPro" id="IPR004193">
    <property type="entry name" value="Glyco_hydro_13_N"/>
</dbReference>
<evidence type="ECO:0000313" key="16">
    <source>
        <dbReference type="EMBL" id="MDO1450499.1"/>
    </source>
</evidence>
<dbReference type="PIRSF" id="PIRSF006337">
    <property type="entry name" value="Trehalose_TreZ"/>
    <property type="match status" value="1"/>
</dbReference>